<sequence>MVNFHDPSVVLKDYIALIKLNHALAGIYIWETVFTAGFELDVLRRKRPYRWTIWVSSLRIQNTIRLLNDESSYISALATLACLRSSFSSSTLTVPVFLV</sequence>
<protein>
    <submittedName>
        <fullName evidence="1">Uncharacterized protein</fullName>
    </submittedName>
</protein>
<proteinExistence type="predicted"/>
<evidence type="ECO:0000313" key="2">
    <source>
        <dbReference type="Proteomes" id="UP001207468"/>
    </source>
</evidence>
<feature type="non-terminal residue" evidence="1">
    <location>
        <position position="99"/>
    </location>
</feature>
<name>A0ACC0UGX1_9AGAM</name>
<dbReference type="EMBL" id="JAGFNK010000049">
    <property type="protein sequence ID" value="KAI9510092.1"/>
    <property type="molecule type" value="Genomic_DNA"/>
</dbReference>
<dbReference type="Proteomes" id="UP001207468">
    <property type="component" value="Unassembled WGS sequence"/>
</dbReference>
<comment type="caution">
    <text evidence="1">The sequence shown here is derived from an EMBL/GenBank/DDBJ whole genome shotgun (WGS) entry which is preliminary data.</text>
</comment>
<organism evidence="1 2">
    <name type="scientific">Russula earlei</name>
    <dbReference type="NCBI Taxonomy" id="71964"/>
    <lineage>
        <taxon>Eukaryota</taxon>
        <taxon>Fungi</taxon>
        <taxon>Dikarya</taxon>
        <taxon>Basidiomycota</taxon>
        <taxon>Agaricomycotina</taxon>
        <taxon>Agaricomycetes</taxon>
        <taxon>Russulales</taxon>
        <taxon>Russulaceae</taxon>
        <taxon>Russula</taxon>
    </lineage>
</organism>
<keyword evidence="2" id="KW-1185">Reference proteome</keyword>
<evidence type="ECO:0000313" key="1">
    <source>
        <dbReference type="EMBL" id="KAI9510092.1"/>
    </source>
</evidence>
<gene>
    <name evidence="1" type="ORF">F5148DRAFT_1182386</name>
</gene>
<accession>A0ACC0UGX1</accession>
<reference evidence="1" key="1">
    <citation type="submission" date="2021-03" db="EMBL/GenBank/DDBJ databases">
        <title>Evolutionary priming and transition to the ectomycorrhizal habit in an iconic lineage of mushroom-forming fungi: is preadaptation a requirement?</title>
        <authorList>
            <consortium name="DOE Joint Genome Institute"/>
            <person name="Looney B.P."/>
            <person name="Miyauchi S."/>
            <person name="Morin E."/>
            <person name="Drula E."/>
            <person name="Courty P.E."/>
            <person name="Chicoki N."/>
            <person name="Fauchery L."/>
            <person name="Kohler A."/>
            <person name="Kuo A."/>
            <person name="LaButti K."/>
            <person name="Pangilinan J."/>
            <person name="Lipzen A."/>
            <person name="Riley R."/>
            <person name="Andreopoulos W."/>
            <person name="He G."/>
            <person name="Johnson J."/>
            <person name="Barry K.W."/>
            <person name="Grigoriev I.V."/>
            <person name="Nagy L."/>
            <person name="Hibbett D."/>
            <person name="Henrissat B."/>
            <person name="Matheny P.B."/>
            <person name="Labbe J."/>
            <person name="Martin A.F."/>
        </authorList>
    </citation>
    <scope>NUCLEOTIDE SEQUENCE</scope>
    <source>
        <strain evidence="1">BPL698</strain>
    </source>
</reference>